<sequence length="83" mass="9783">MLGKVGCDNTTHNLKVKPEEFEVYVKEGWQLAGEKLKKLKVEPEDDKSRHWHRKTQTDYEEHTQLFLEPARVVIVVFFALCQL</sequence>
<comment type="caution">
    <text evidence="1">The sequence shown here is derived from an EMBL/GenBank/DDBJ whole genome shotgun (WGS) entry which is preliminary data.</text>
</comment>
<evidence type="ECO:0000313" key="1">
    <source>
        <dbReference type="EMBL" id="KAK7478093.1"/>
    </source>
</evidence>
<organism evidence="1 2">
    <name type="scientific">Batillaria attramentaria</name>
    <dbReference type="NCBI Taxonomy" id="370345"/>
    <lineage>
        <taxon>Eukaryota</taxon>
        <taxon>Metazoa</taxon>
        <taxon>Spiralia</taxon>
        <taxon>Lophotrochozoa</taxon>
        <taxon>Mollusca</taxon>
        <taxon>Gastropoda</taxon>
        <taxon>Caenogastropoda</taxon>
        <taxon>Sorbeoconcha</taxon>
        <taxon>Cerithioidea</taxon>
        <taxon>Batillariidae</taxon>
        <taxon>Batillaria</taxon>
    </lineage>
</organism>
<dbReference type="AlphaFoldDB" id="A0ABD0JUA5"/>
<dbReference type="Proteomes" id="UP001519460">
    <property type="component" value="Unassembled WGS sequence"/>
</dbReference>
<evidence type="ECO:0000313" key="2">
    <source>
        <dbReference type="Proteomes" id="UP001519460"/>
    </source>
</evidence>
<dbReference type="EMBL" id="JACVVK020000333">
    <property type="protein sequence ID" value="KAK7478093.1"/>
    <property type="molecule type" value="Genomic_DNA"/>
</dbReference>
<reference evidence="1 2" key="1">
    <citation type="journal article" date="2023" name="Sci. Data">
        <title>Genome assembly of the Korean intertidal mud-creeper Batillaria attramentaria.</title>
        <authorList>
            <person name="Patra A.K."/>
            <person name="Ho P.T."/>
            <person name="Jun S."/>
            <person name="Lee S.J."/>
            <person name="Kim Y."/>
            <person name="Won Y.J."/>
        </authorList>
    </citation>
    <scope>NUCLEOTIDE SEQUENCE [LARGE SCALE GENOMIC DNA]</scope>
    <source>
        <strain evidence="1">Wonlab-2016</strain>
    </source>
</reference>
<keyword evidence="2" id="KW-1185">Reference proteome</keyword>
<name>A0ABD0JUA5_9CAEN</name>
<accession>A0ABD0JUA5</accession>
<gene>
    <name evidence="1" type="ORF">BaRGS_00030628</name>
</gene>
<protein>
    <submittedName>
        <fullName evidence="1">Uncharacterized protein</fullName>
    </submittedName>
</protein>
<proteinExistence type="predicted"/>